<evidence type="ECO:0000313" key="2">
    <source>
        <dbReference type="EMBL" id="APZ95677.1"/>
    </source>
</evidence>
<evidence type="ECO:0000256" key="1">
    <source>
        <dbReference type="SAM" id="Phobius"/>
    </source>
</evidence>
<dbReference type="GO" id="GO:0016788">
    <property type="term" value="F:hydrolase activity, acting on ester bonds"/>
    <property type="evidence" value="ECO:0007669"/>
    <property type="project" value="UniProtKB-ARBA"/>
</dbReference>
<dbReference type="Proteomes" id="UP000187735">
    <property type="component" value="Chromosome"/>
</dbReference>
<dbReference type="Gene3D" id="3.40.50.1110">
    <property type="entry name" value="SGNH hydrolase"/>
    <property type="match status" value="1"/>
</dbReference>
<organism evidence="2 3">
    <name type="scientific">Fuerstiella marisgermanici</name>
    <dbReference type="NCBI Taxonomy" id="1891926"/>
    <lineage>
        <taxon>Bacteria</taxon>
        <taxon>Pseudomonadati</taxon>
        <taxon>Planctomycetota</taxon>
        <taxon>Planctomycetia</taxon>
        <taxon>Planctomycetales</taxon>
        <taxon>Planctomycetaceae</taxon>
        <taxon>Fuerstiella</taxon>
    </lineage>
</organism>
<keyword evidence="1" id="KW-1133">Transmembrane helix</keyword>
<proteinExistence type="predicted"/>
<keyword evidence="1" id="KW-0472">Membrane</keyword>
<feature type="transmembrane region" description="Helical" evidence="1">
    <location>
        <begin position="6"/>
        <end position="25"/>
    </location>
</feature>
<dbReference type="STRING" id="1891926.Fuma_05336"/>
<feature type="transmembrane region" description="Helical" evidence="1">
    <location>
        <begin position="46"/>
        <end position="67"/>
    </location>
</feature>
<dbReference type="RefSeq" id="WP_077026810.1">
    <property type="nucleotide sequence ID" value="NZ_CP017641.1"/>
</dbReference>
<name>A0A1P8WNP5_9PLAN</name>
<dbReference type="KEGG" id="fmr:Fuma_05336"/>
<dbReference type="EMBL" id="CP017641">
    <property type="protein sequence ID" value="APZ95677.1"/>
    <property type="molecule type" value="Genomic_DNA"/>
</dbReference>
<protein>
    <recommendedName>
        <fullName evidence="4">SGNH hydrolase-type esterase domain-containing protein</fullName>
    </recommendedName>
</protein>
<dbReference type="SUPFAM" id="SSF52266">
    <property type="entry name" value="SGNH hydrolase"/>
    <property type="match status" value="1"/>
</dbReference>
<accession>A0A1P8WNP5</accession>
<dbReference type="InterPro" id="IPR036514">
    <property type="entry name" value="SGNH_hydro_sf"/>
</dbReference>
<sequence length="351" mass="40069">MGENFILLLFVMLPIVLLIFTRQFFRQVRPQMSGQRIRSLVFGNTLVLLLLLSVLTLGGEVYFRFFYDSTDSFGLCKTTQRWFARHFERNATGFRDSANYMPTVEPGKRRVSFFGDSITAAHGIADVEDRFANIIRATNPNLEIHVLAQCGLDTGKQLELVHFLPESGYETDIVVLVYFLNDISDITPEWQEIGKRLYESPSPGFLVSNSYLFDTINARLRMAREPGVSDYYSFVRDAYEGSVWDRQKDRLTNFRDTVAANGGTFYVVTFPFLHALGDDYAYRDIHKKLNSLWLDLDVPHLDLLRVFEGMDAEDLVVSSRDAHPNESAHALAAREISTFLVEQIESEPGSE</sequence>
<dbReference type="AlphaFoldDB" id="A0A1P8WNP5"/>
<reference evidence="2 3" key="1">
    <citation type="journal article" date="2016" name="Front. Microbiol.">
        <title>Fuerstia marisgermanicae gen. nov., sp. nov., an Unusual Member of the Phylum Planctomycetes from the German Wadden Sea.</title>
        <authorList>
            <person name="Kohn T."/>
            <person name="Heuer A."/>
            <person name="Jogler M."/>
            <person name="Vollmers J."/>
            <person name="Boedeker C."/>
            <person name="Bunk B."/>
            <person name="Rast P."/>
            <person name="Borchert D."/>
            <person name="Glockner I."/>
            <person name="Freese H.M."/>
            <person name="Klenk H.P."/>
            <person name="Overmann J."/>
            <person name="Kaster A.K."/>
            <person name="Rohde M."/>
            <person name="Wiegand S."/>
            <person name="Jogler C."/>
        </authorList>
    </citation>
    <scope>NUCLEOTIDE SEQUENCE [LARGE SCALE GENOMIC DNA]</scope>
    <source>
        <strain evidence="2 3">NH11</strain>
    </source>
</reference>
<gene>
    <name evidence="2" type="ORF">Fuma_05336</name>
</gene>
<keyword evidence="3" id="KW-1185">Reference proteome</keyword>
<evidence type="ECO:0000313" key="3">
    <source>
        <dbReference type="Proteomes" id="UP000187735"/>
    </source>
</evidence>
<evidence type="ECO:0008006" key="4">
    <source>
        <dbReference type="Google" id="ProtNLM"/>
    </source>
</evidence>
<keyword evidence="1" id="KW-0812">Transmembrane</keyword>
<dbReference type="OrthoDB" id="916975at2"/>